<feature type="domain" description="Lipoprotein YgdI/YgdR-like SH3-like" evidence="6">
    <location>
        <begin position="20"/>
        <end position="68"/>
    </location>
</feature>
<evidence type="ECO:0000256" key="2">
    <source>
        <dbReference type="ARBA" id="ARBA00022729"/>
    </source>
</evidence>
<dbReference type="EMBL" id="JBHUHT010000007">
    <property type="protein sequence ID" value="MFD2095042.1"/>
    <property type="molecule type" value="Genomic_DNA"/>
</dbReference>
<keyword evidence="5 7" id="KW-0449">Lipoprotein</keyword>
<dbReference type="NCBIfam" id="NF033216">
    <property type="entry name" value="lipo_YgdI_YgdR"/>
    <property type="match status" value="1"/>
</dbReference>
<keyword evidence="8" id="KW-1185">Reference proteome</keyword>
<name>A0ABW4XJ27_9GAMM</name>
<comment type="caution">
    <text evidence="7">The sequence shown here is derived from an EMBL/GenBank/DDBJ whole genome shotgun (WGS) entry which is preliminary data.</text>
</comment>
<keyword evidence="3" id="KW-0472">Membrane</keyword>
<sequence length="69" mass="8031">MKYLWVGLFSVFLVACSSTQYIMSTSDGQLVTAYGKPILDEETGMYKYEDEDGREMYLEKDKVVQIMER</sequence>
<protein>
    <submittedName>
        <fullName evidence="7">YgdI/YgdR family lipoprotein</fullName>
    </submittedName>
</protein>
<gene>
    <name evidence="7" type="ORF">ACFSJ3_03535</name>
</gene>
<dbReference type="InterPro" id="IPR010305">
    <property type="entry name" value="YgdI/YgdR-like"/>
</dbReference>
<dbReference type="RefSeq" id="WP_345337892.1">
    <property type="nucleotide sequence ID" value="NZ_BAABLI010000004.1"/>
</dbReference>
<dbReference type="Proteomes" id="UP001597380">
    <property type="component" value="Unassembled WGS sequence"/>
</dbReference>
<keyword evidence="4" id="KW-0564">Palmitate</keyword>
<dbReference type="PROSITE" id="PS51257">
    <property type="entry name" value="PROKAR_LIPOPROTEIN"/>
    <property type="match status" value="1"/>
</dbReference>
<reference evidence="8" key="1">
    <citation type="journal article" date="2019" name="Int. J. Syst. Evol. Microbiol.">
        <title>The Global Catalogue of Microorganisms (GCM) 10K type strain sequencing project: providing services to taxonomists for standard genome sequencing and annotation.</title>
        <authorList>
            <consortium name="The Broad Institute Genomics Platform"/>
            <consortium name="The Broad Institute Genome Sequencing Center for Infectious Disease"/>
            <person name="Wu L."/>
            <person name="Ma J."/>
        </authorList>
    </citation>
    <scope>NUCLEOTIDE SEQUENCE [LARGE SCALE GENOMIC DNA]</scope>
    <source>
        <strain evidence="8">CGMCC 1.10992</strain>
    </source>
</reference>
<evidence type="ECO:0000313" key="7">
    <source>
        <dbReference type="EMBL" id="MFD2095042.1"/>
    </source>
</evidence>
<accession>A0ABW4XJ27</accession>
<evidence type="ECO:0000259" key="6">
    <source>
        <dbReference type="Pfam" id="PF06004"/>
    </source>
</evidence>
<dbReference type="Gene3D" id="2.30.30.100">
    <property type="match status" value="1"/>
</dbReference>
<dbReference type="InterPro" id="IPR010920">
    <property type="entry name" value="LSM_dom_sf"/>
</dbReference>
<organism evidence="7 8">
    <name type="scientific">Corallincola platygyrae</name>
    <dbReference type="NCBI Taxonomy" id="1193278"/>
    <lineage>
        <taxon>Bacteria</taxon>
        <taxon>Pseudomonadati</taxon>
        <taxon>Pseudomonadota</taxon>
        <taxon>Gammaproteobacteria</taxon>
        <taxon>Alteromonadales</taxon>
        <taxon>Psychromonadaceae</taxon>
        <taxon>Corallincola</taxon>
    </lineage>
</organism>
<dbReference type="PANTHER" id="PTHR37011:SF1">
    <property type="entry name" value="POT FAMILY PEPTIDE TRANSPORT PROTEIN"/>
    <property type="match status" value="1"/>
</dbReference>
<keyword evidence="1" id="KW-1003">Cell membrane</keyword>
<evidence type="ECO:0000256" key="5">
    <source>
        <dbReference type="ARBA" id="ARBA00023288"/>
    </source>
</evidence>
<dbReference type="InterPro" id="IPR047807">
    <property type="entry name" value="YgdI/YgdR-like_SH3-like"/>
</dbReference>
<evidence type="ECO:0000256" key="1">
    <source>
        <dbReference type="ARBA" id="ARBA00022475"/>
    </source>
</evidence>
<dbReference type="SUPFAM" id="SSF50182">
    <property type="entry name" value="Sm-like ribonucleoproteins"/>
    <property type="match status" value="1"/>
</dbReference>
<proteinExistence type="predicted"/>
<evidence type="ECO:0000256" key="4">
    <source>
        <dbReference type="ARBA" id="ARBA00023139"/>
    </source>
</evidence>
<keyword evidence="2" id="KW-0732">Signal</keyword>
<evidence type="ECO:0000313" key="8">
    <source>
        <dbReference type="Proteomes" id="UP001597380"/>
    </source>
</evidence>
<dbReference type="PANTHER" id="PTHR37011">
    <property type="entry name" value="POT FAMILY PEPTIDE TRANSPORT PROTEIN-RELATED"/>
    <property type="match status" value="1"/>
</dbReference>
<dbReference type="Pfam" id="PF06004">
    <property type="entry name" value="DUF903"/>
    <property type="match status" value="1"/>
</dbReference>
<evidence type="ECO:0000256" key="3">
    <source>
        <dbReference type="ARBA" id="ARBA00023136"/>
    </source>
</evidence>